<organism evidence="1 2">
    <name type="scientific">Paraburkholderia antibiotica</name>
    <dbReference type="NCBI Taxonomy" id="2728839"/>
    <lineage>
        <taxon>Bacteria</taxon>
        <taxon>Pseudomonadati</taxon>
        <taxon>Pseudomonadota</taxon>
        <taxon>Betaproteobacteria</taxon>
        <taxon>Burkholderiales</taxon>
        <taxon>Burkholderiaceae</taxon>
        <taxon>Paraburkholderia</taxon>
    </lineage>
</organism>
<comment type="caution">
    <text evidence="1">The sequence shown here is derived from an EMBL/GenBank/DDBJ whole genome shotgun (WGS) entry which is preliminary data.</text>
</comment>
<sequence>MIQTTNRARFVGVDFMSDRSDTREGAMPCNGRCIPSLNRLKTHSAQRA</sequence>
<proteinExistence type="predicted"/>
<evidence type="ECO:0000313" key="2">
    <source>
        <dbReference type="Proteomes" id="UP000583127"/>
    </source>
</evidence>
<accession>A0A7X9ZZE4</accession>
<gene>
    <name evidence="1" type="ORF">HHL14_16540</name>
</gene>
<keyword evidence="2" id="KW-1185">Reference proteome</keyword>
<dbReference type="EMBL" id="JABBFZ010000009">
    <property type="protein sequence ID" value="NML32438.1"/>
    <property type="molecule type" value="Genomic_DNA"/>
</dbReference>
<protein>
    <submittedName>
        <fullName evidence="1">Uncharacterized protein</fullName>
    </submittedName>
</protein>
<dbReference type="AlphaFoldDB" id="A0A7X9ZZE4"/>
<reference evidence="1 2" key="1">
    <citation type="submission" date="2020-04" db="EMBL/GenBank/DDBJ databases">
        <title>Paraburkholderia sp. G-4-1-8 isolated from soil.</title>
        <authorList>
            <person name="Dahal R.H."/>
        </authorList>
    </citation>
    <scope>NUCLEOTIDE SEQUENCE [LARGE SCALE GENOMIC DNA]</scope>
    <source>
        <strain evidence="1 2">G-4-1-8</strain>
    </source>
</reference>
<dbReference type="Proteomes" id="UP000583127">
    <property type="component" value="Unassembled WGS sequence"/>
</dbReference>
<name>A0A7X9ZZE4_9BURK</name>
<evidence type="ECO:0000313" key="1">
    <source>
        <dbReference type="EMBL" id="NML32438.1"/>
    </source>
</evidence>